<evidence type="ECO:0000259" key="2">
    <source>
        <dbReference type="Pfam" id="PF15463"/>
    </source>
</evidence>
<feature type="region of interest" description="Disordered" evidence="1">
    <location>
        <begin position="103"/>
        <end position="124"/>
    </location>
</feature>
<protein>
    <submittedName>
        <fullName evidence="3">LANO_0H12266g1_1</fullName>
    </submittedName>
</protein>
<accession>A0A1G4KMM3</accession>
<reference evidence="4" key="1">
    <citation type="submission" date="2016-03" db="EMBL/GenBank/DDBJ databases">
        <authorList>
            <person name="Devillers Hugo."/>
        </authorList>
    </citation>
    <scope>NUCLEOTIDE SEQUENCE [LARGE SCALE GENOMIC DNA]</scope>
</reference>
<keyword evidence="4" id="KW-1185">Reference proteome</keyword>
<dbReference type="InterPro" id="IPR029178">
    <property type="entry name" value="Ecm11_C"/>
</dbReference>
<dbReference type="OrthoDB" id="4056678at2759"/>
<organism evidence="3 4">
    <name type="scientific">Lachancea nothofagi CBS 11611</name>
    <dbReference type="NCBI Taxonomy" id="1266666"/>
    <lineage>
        <taxon>Eukaryota</taxon>
        <taxon>Fungi</taxon>
        <taxon>Dikarya</taxon>
        <taxon>Ascomycota</taxon>
        <taxon>Saccharomycotina</taxon>
        <taxon>Saccharomycetes</taxon>
        <taxon>Saccharomycetales</taxon>
        <taxon>Saccharomycetaceae</taxon>
        <taxon>Lachancea</taxon>
    </lineage>
</organism>
<feature type="region of interest" description="Disordered" evidence="1">
    <location>
        <begin position="141"/>
        <end position="177"/>
    </location>
</feature>
<evidence type="ECO:0000256" key="1">
    <source>
        <dbReference type="SAM" id="MobiDB-lite"/>
    </source>
</evidence>
<dbReference type="Proteomes" id="UP000189911">
    <property type="component" value="Chromosome H"/>
</dbReference>
<evidence type="ECO:0000313" key="4">
    <source>
        <dbReference type="Proteomes" id="UP000189911"/>
    </source>
</evidence>
<dbReference type="Pfam" id="PF15463">
    <property type="entry name" value="ECM11"/>
    <property type="match status" value="1"/>
</dbReference>
<dbReference type="EMBL" id="LT598447">
    <property type="protein sequence ID" value="SCV05655.1"/>
    <property type="molecule type" value="Genomic_DNA"/>
</dbReference>
<proteinExistence type="predicted"/>
<feature type="region of interest" description="Disordered" evidence="1">
    <location>
        <begin position="1"/>
        <end position="58"/>
    </location>
</feature>
<dbReference type="AlphaFoldDB" id="A0A1G4KMM3"/>
<name>A0A1G4KMM3_9SACH</name>
<feature type="domain" description="Extracellular mutant protein 11 C-terminal" evidence="2">
    <location>
        <begin position="181"/>
        <end position="285"/>
    </location>
</feature>
<evidence type="ECO:0000313" key="3">
    <source>
        <dbReference type="EMBL" id="SCV05655.1"/>
    </source>
</evidence>
<gene>
    <name evidence="3" type="ORF">LANO_0H12266G</name>
</gene>
<feature type="compositionally biased region" description="Basic and acidic residues" evidence="1">
    <location>
        <begin position="31"/>
        <end position="44"/>
    </location>
</feature>
<sequence>MNVIKSEPGSKQIPLTDVPCKTPDKNVSPARRSDSRPPLKEKIANLRPVTKNSGTISEIKRQTISQFFQSTDQGTGRSPQENKLLIKTETSTMPSVEKSITAQASANKKTKNDLESDDSPVSKKLKVDKLQGKVLSIKADLPSTSPLEANSPKARNVEKPQTLPSPPSNPGSFQPVTSTLHEANAKTETREYYDEVFREVEDPEEKNACVKFAKMDLKTWIMTGQILQQEHQLILARLIEARMRLSEKFKVITDLINDRALALNAQGRILDQKLRKIQDLGKEILDII</sequence>